<gene>
    <name evidence="3" type="ORF">Airi02_042260</name>
</gene>
<dbReference type="AlphaFoldDB" id="A0A9W6S618"/>
<dbReference type="InterPro" id="IPR050712">
    <property type="entry name" value="NAD(P)H-dep_reductase"/>
</dbReference>
<name>A0A9W6S618_9ACTN</name>
<dbReference type="Pfam" id="PF03358">
    <property type="entry name" value="FMN_red"/>
    <property type="match status" value="1"/>
</dbReference>
<accession>A0A9W6S618</accession>
<sequence>MAETLRVGVLVGSTRPARRARAVAEWICAGPEAGELALDLTVVDLEEVGLPMLAEPDPPAFGRYALEHTKAWAELVAGFDAYVLVSPEYNHSTTAVLKNALDHLYAEWQDKAVAFAGYGTGGGVRAVEHLRGITAELGMAGVGPQVALDLFEDFDDQGRCRPRARQEEARRRMLTGLARWGRSLRSLRSTPDTLDGERPRLHSPAENAEASAAVERLIETLQGGGETVDADEYDRMFAEDILWGSPYGRTLAGYAPLNAIHHKLMAKRVAPPSRFEPVQVLAPAPGVAVAHIRRRALPDGTDEPGFSEMAMYVLIKRHGTWWLAAAQNTPIADPPGSAQLERKPGEGQDEGR</sequence>
<dbReference type="GO" id="GO:0016491">
    <property type="term" value="F:oxidoreductase activity"/>
    <property type="evidence" value="ECO:0007669"/>
    <property type="project" value="InterPro"/>
</dbReference>
<dbReference type="PANTHER" id="PTHR30543:SF21">
    <property type="entry name" value="NAD(P)H-DEPENDENT FMN REDUCTASE LOT6"/>
    <property type="match status" value="1"/>
</dbReference>
<dbReference type="GO" id="GO:0010181">
    <property type="term" value="F:FMN binding"/>
    <property type="evidence" value="ECO:0007669"/>
    <property type="project" value="TreeGrafter"/>
</dbReference>
<feature type="region of interest" description="Disordered" evidence="1">
    <location>
        <begin position="188"/>
        <end position="208"/>
    </location>
</feature>
<evidence type="ECO:0000313" key="3">
    <source>
        <dbReference type="EMBL" id="GLY86297.1"/>
    </source>
</evidence>
<dbReference type="InterPro" id="IPR005025">
    <property type="entry name" value="FMN_Rdtase-like_dom"/>
</dbReference>
<keyword evidence="4" id="KW-1185">Reference proteome</keyword>
<feature type="region of interest" description="Disordered" evidence="1">
    <location>
        <begin position="330"/>
        <end position="352"/>
    </location>
</feature>
<dbReference type="Gene3D" id="3.40.50.360">
    <property type="match status" value="1"/>
</dbReference>
<dbReference type="InterPro" id="IPR011944">
    <property type="entry name" value="Steroid_delta5-4_isomerase"/>
</dbReference>
<dbReference type="SUPFAM" id="SSF52218">
    <property type="entry name" value="Flavoproteins"/>
    <property type="match status" value="1"/>
</dbReference>
<evidence type="ECO:0000256" key="1">
    <source>
        <dbReference type="SAM" id="MobiDB-lite"/>
    </source>
</evidence>
<feature type="compositionally biased region" description="Basic and acidic residues" evidence="1">
    <location>
        <begin position="340"/>
        <end position="352"/>
    </location>
</feature>
<dbReference type="Gene3D" id="3.10.450.50">
    <property type="match status" value="1"/>
</dbReference>
<protein>
    <recommendedName>
        <fullName evidence="2">NADPH-dependent FMN reductase-like domain-containing protein</fullName>
    </recommendedName>
</protein>
<dbReference type="PANTHER" id="PTHR30543">
    <property type="entry name" value="CHROMATE REDUCTASE"/>
    <property type="match status" value="1"/>
</dbReference>
<reference evidence="3" key="1">
    <citation type="submission" date="2023-03" db="EMBL/GenBank/DDBJ databases">
        <title>Actinoallomurus iriomotensis NBRC 103684.</title>
        <authorList>
            <person name="Ichikawa N."/>
            <person name="Sato H."/>
            <person name="Tonouchi N."/>
        </authorList>
    </citation>
    <scope>NUCLEOTIDE SEQUENCE</scope>
    <source>
        <strain evidence="3">NBRC 103684</strain>
    </source>
</reference>
<organism evidence="3 4">
    <name type="scientific">Actinoallomurus iriomotensis</name>
    <dbReference type="NCBI Taxonomy" id="478107"/>
    <lineage>
        <taxon>Bacteria</taxon>
        <taxon>Bacillati</taxon>
        <taxon>Actinomycetota</taxon>
        <taxon>Actinomycetes</taxon>
        <taxon>Streptosporangiales</taxon>
        <taxon>Thermomonosporaceae</taxon>
        <taxon>Actinoallomurus</taxon>
    </lineage>
</organism>
<dbReference type="EMBL" id="BSTK01000005">
    <property type="protein sequence ID" value="GLY86297.1"/>
    <property type="molecule type" value="Genomic_DNA"/>
</dbReference>
<dbReference type="InterPro" id="IPR032710">
    <property type="entry name" value="NTF2-like_dom_sf"/>
</dbReference>
<evidence type="ECO:0000259" key="2">
    <source>
        <dbReference type="Pfam" id="PF03358"/>
    </source>
</evidence>
<dbReference type="SUPFAM" id="SSF54427">
    <property type="entry name" value="NTF2-like"/>
    <property type="match status" value="1"/>
</dbReference>
<evidence type="ECO:0000313" key="4">
    <source>
        <dbReference type="Proteomes" id="UP001165074"/>
    </source>
</evidence>
<dbReference type="NCBIfam" id="TIGR02246">
    <property type="entry name" value="SgcJ/EcaC family oxidoreductase"/>
    <property type="match status" value="1"/>
</dbReference>
<dbReference type="RefSeq" id="WP_285574101.1">
    <property type="nucleotide sequence ID" value="NZ_BSTK01000005.1"/>
</dbReference>
<feature type="domain" description="NADPH-dependent FMN reductase-like" evidence="2">
    <location>
        <begin position="6"/>
        <end position="151"/>
    </location>
</feature>
<dbReference type="Proteomes" id="UP001165074">
    <property type="component" value="Unassembled WGS sequence"/>
</dbReference>
<dbReference type="InterPro" id="IPR029039">
    <property type="entry name" value="Flavoprotein-like_sf"/>
</dbReference>
<proteinExistence type="predicted"/>
<comment type="caution">
    <text evidence="3">The sequence shown here is derived from an EMBL/GenBank/DDBJ whole genome shotgun (WGS) entry which is preliminary data.</text>
</comment>
<dbReference type="GO" id="GO:0005829">
    <property type="term" value="C:cytosol"/>
    <property type="evidence" value="ECO:0007669"/>
    <property type="project" value="TreeGrafter"/>
</dbReference>